<reference evidence="1 3" key="1">
    <citation type="submission" date="2015-02" db="EMBL/GenBank/DDBJ databases">
        <title>Pseudomonas helleri sp. nov. and Pseudomonas weihenstephanensis sp. nov., isolated from raw cows milk.</title>
        <authorList>
            <person name="von Neubeck M."/>
            <person name="Huptas C."/>
            <person name="Wenning M."/>
            <person name="Scherer S."/>
        </authorList>
    </citation>
    <scope>NUCLEOTIDE SEQUENCE [LARGE SCALE GENOMIC DNA]</scope>
    <source>
        <strain evidence="1 3">DSM 21104</strain>
    </source>
</reference>
<organism evidence="1 3">
    <name type="scientific">Pseudomonas taetrolens</name>
    <dbReference type="NCBI Taxonomy" id="47884"/>
    <lineage>
        <taxon>Bacteria</taxon>
        <taxon>Pseudomonadati</taxon>
        <taxon>Pseudomonadota</taxon>
        <taxon>Gammaproteobacteria</taxon>
        <taxon>Pseudomonadales</taxon>
        <taxon>Pseudomonadaceae</taxon>
        <taxon>Pseudomonas</taxon>
    </lineage>
</organism>
<sequence>MASNSLASILEKMKSGSITEKWGAVCAFDRERLNRVLQQQWIEIYDGTQYLPVFSGQMDLNESRTEFGVLKDVLLGKPLLSFEPAALDNSRAVLTLSILGGTFTANEIDAGVLYSYTITEAQGYTLKVVLDLSLVVGVVDRLGRVTLDLSKGTQFMCNLAGPAASQKKLGEFFNQCFQELPLERQVYELGILDLKGGSDLTPTNFIVLTQRAPGAELAGAANSADGAVVVLVQLRGSPLGGDIPSKDYFPYLIPDDEENGVKKYSATLVLAREYVSRSDDEKLELIRSLLFPGEKNVFVEHSRHVPYDMVSFGSLDPSRTTITIEPWIHSLKAGAEPLQYRALRDGMPVTGVTWSVSSLNTNGSSGQIDPGSGLYRPVSAQAIGKDSVRNIVTASYVDPVNNQTHRVSALLLVTPEAMTVSPGYVSRHLGDDDKVTFVATALSGSTLTWSTPEYGSLVATGNTAVYTPPAKEAPFPDNFVLQTIEVRDQTGETVQACVMLSKFDATLAIDPPFVSSLARSATVTLKDLSDDVPVEFERRWQVLGEGSVVDGVFTAPANPIRAFSAVKCEIWWGTYLVKTGFSVVRLSNIDVEASWTELTRFSLSALRSTKAFANGYQQLPLEARIETDGARLTKDEENSLKLVYVGSNQEVEAVPALQLGIEYDPGGLVRWAQTREENRFKPFPGVAAQAEPDEEARAELPNRVNLFVVTRASQPEKFYAQFTRADGVPKRSDVHPGAEDGIIELVPEPAPTPVLEDYTLSRRRVAGGSGPGGPDTNDDFDWHLNTTDYWDLSYKRGGTVGVTFETADVAGLNSIVQWESTFENERMFSYTGFAYNNLLLPGDQNLMKYDFTLTTQAGMAPSFLLKTDLEQPLAEGRFLIGLFRRDDVLQSAKSGLTSLKRSPMRVVLTDNEGNRHALAVRFESSDRNRLKLGFLDE</sequence>
<dbReference type="Proteomes" id="UP000036395">
    <property type="component" value="Unassembled WGS sequence"/>
</dbReference>
<comment type="caution">
    <text evidence="1">The sequence shown here is derived from an EMBL/GenBank/DDBJ whole genome shotgun (WGS) entry which is preliminary data.</text>
</comment>
<dbReference type="AlphaFoldDB" id="A0A0J6GQN2"/>
<dbReference type="EMBL" id="JYLA01000005">
    <property type="protein sequence ID" value="KMM84424.1"/>
    <property type="molecule type" value="Genomic_DNA"/>
</dbReference>
<evidence type="ECO:0000313" key="4">
    <source>
        <dbReference type="Proteomes" id="UP000183155"/>
    </source>
</evidence>
<dbReference type="OrthoDB" id="6751426at2"/>
<gene>
    <name evidence="2" type="ORF">SAMN04490203_2570</name>
    <name evidence="1" type="ORF">TU78_14520</name>
</gene>
<reference evidence="2 4" key="2">
    <citation type="submission" date="2016-10" db="EMBL/GenBank/DDBJ databases">
        <authorList>
            <person name="Varghese N."/>
            <person name="Submissions S."/>
        </authorList>
    </citation>
    <scope>NUCLEOTIDE SEQUENCE [LARGE SCALE GENOMIC DNA]</scope>
    <source>
        <strain evidence="2 4">BS3652</strain>
    </source>
</reference>
<dbReference type="PATRIC" id="fig|47884.3.peg.3364"/>
<dbReference type="Proteomes" id="UP000183155">
    <property type="component" value="Unassembled WGS sequence"/>
</dbReference>
<evidence type="ECO:0000313" key="3">
    <source>
        <dbReference type="Proteomes" id="UP000036395"/>
    </source>
</evidence>
<protein>
    <submittedName>
        <fullName evidence="1">Uncharacterized protein</fullName>
    </submittedName>
</protein>
<evidence type="ECO:0000313" key="2">
    <source>
        <dbReference type="EMBL" id="SEC52016.1"/>
    </source>
</evidence>
<accession>A0A0J6GQN2</accession>
<proteinExistence type="predicted"/>
<dbReference type="STRING" id="47884.SAMN04490203_2570"/>
<keyword evidence="4" id="KW-1185">Reference proteome</keyword>
<dbReference type="EMBL" id="FNRS01000001">
    <property type="protein sequence ID" value="SEC52016.1"/>
    <property type="molecule type" value="Genomic_DNA"/>
</dbReference>
<name>A0A0J6GQN2_PSETA</name>
<dbReference type="RefSeq" id="WP_048382199.1">
    <property type="nucleotide sequence ID" value="NZ_FNRS01000001.1"/>
</dbReference>
<evidence type="ECO:0000313" key="1">
    <source>
        <dbReference type="EMBL" id="KMM84424.1"/>
    </source>
</evidence>